<evidence type="ECO:0000313" key="1">
    <source>
        <dbReference type="EMBL" id="EEV20288.1"/>
    </source>
</evidence>
<proteinExistence type="predicted"/>
<dbReference type="eggNOG" id="COG0451">
    <property type="taxonomic scope" value="Bacteria"/>
</dbReference>
<dbReference type="AlphaFoldDB" id="C8PQD3"/>
<dbReference type="Proteomes" id="UP000004509">
    <property type="component" value="Unassembled WGS sequence"/>
</dbReference>
<name>C8PQD3_9SPIR</name>
<sequence>MKGLKRFFSQLEQKLWYFKLGKPFPRLVQRFSIMPLLNTNNAPVFWVTHNLKKRVDAFFGSLEAYNAIPRSWEEFPLLCKNQNPETGAELDYEALKDEALLAANNMLLNHGYDETKESRMNLILKICSRQQLSGAASATVQR</sequence>
<reference evidence="1 2" key="1">
    <citation type="submission" date="2009-07" db="EMBL/GenBank/DDBJ databases">
        <authorList>
            <person name="Madupu R."/>
            <person name="Sebastian Y."/>
            <person name="Durkin A.S."/>
            <person name="Torralba M."/>
            <person name="Methe B."/>
            <person name="Sutton G.G."/>
            <person name="Strausberg R.L."/>
            <person name="Nelson K.E."/>
        </authorList>
    </citation>
    <scope>NUCLEOTIDE SEQUENCE [LARGE SCALE GENOMIC DNA]</scope>
    <source>
        <strain evidence="1 2">ATCC 35580</strain>
    </source>
</reference>
<dbReference type="EMBL" id="ACYH01000037">
    <property type="protein sequence ID" value="EEV20288.1"/>
    <property type="molecule type" value="Genomic_DNA"/>
</dbReference>
<dbReference type="STRING" id="596324.TREVI0001_2036"/>
<accession>C8PQD3</accession>
<evidence type="ECO:0000313" key="2">
    <source>
        <dbReference type="Proteomes" id="UP000004509"/>
    </source>
</evidence>
<gene>
    <name evidence="1" type="ORF">TREVI0001_2036</name>
</gene>
<protein>
    <submittedName>
        <fullName evidence="1">Uncharacterized protein</fullName>
    </submittedName>
</protein>
<organism evidence="1 2">
    <name type="scientific">Treponema vincentii ATCC 35580</name>
    <dbReference type="NCBI Taxonomy" id="596324"/>
    <lineage>
        <taxon>Bacteria</taxon>
        <taxon>Pseudomonadati</taxon>
        <taxon>Spirochaetota</taxon>
        <taxon>Spirochaetia</taxon>
        <taxon>Spirochaetales</taxon>
        <taxon>Treponemataceae</taxon>
        <taxon>Treponema</taxon>
    </lineage>
</organism>
<comment type="caution">
    <text evidence="1">The sequence shown here is derived from an EMBL/GenBank/DDBJ whole genome shotgun (WGS) entry which is preliminary data.</text>
</comment>